<organism evidence="6 7">
    <name type="scientific">Plakobranchus ocellatus</name>
    <dbReference type="NCBI Taxonomy" id="259542"/>
    <lineage>
        <taxon>Eukaryota</taxon>
        <taxon>Metazoa</taxon>
        <taxon>Spiralia</taxon>
        <taxon>Lophotrochozoa</taxon>
        <taxon>Mollusca</taxon>
        <taxon>Gastropoda</taxon>
        <taxon>Heterobranchia</taxon>
        <taxon>Euthyneura</taxon>
        <taxon>Panpulmonata</taxon>
        <taxon>Sacoglossa</taxon>
        <taxon>Placobranchoidea</taxon>
        <taxon>Plakobranchidae</taxon>
        <taxon>Plakobranchus</taxon>
    </lineage>
</organism>
<evidence type="ECO:0000313" key="7">
    <source>
        <dbReference type="Proteomes" id="UP000735302"/>
    </source>
</evidence>
<dbReference type="InterPro" id="IPR013083">
    <property type="entry name" value="Znf_RING/FYVE/PHD"/>
</dbReference>
<evidence type="ECO:0000256" key="4">
    <source>
        <dbReference type="SAM" id="MobiDB-lite"/>
    </source>
</evidence>
<feature type="region of interest" description="Disordered" evidence="4">
    <location>
        <begin position="182"/>
        <end position="205"/>
    </location>
</feature>
<feature type="region of interest" description="Disordered" evidence="4">
    <location>
        <begin position="365"/>
        <end position="384"/>
    </location>
</feature>
<evidence type="ECO:0000256" key="1">
    <source>
        <dbReference type="ARBA" id="ARBA00022771"/>
    </source>
</evidence>
<dbReference type="GO" id="GO:0008270">
    <property type="term" value="F:zinc ion binding"/>
    <property type="evidence" value="ECO:0007669"/>
    <property type="project" value="UniProtKB-KW"/>
</dbReference>
<proteinExistence type="predicted"/>
<feature type="region of interest" description="Disordered" evidence="4">
    <location>
        <begin position="1"/>
        <end position="72"/>
    </location>
</feature>
<keyword evidence="2" id="KW-0862">Zinc</keyword>
<protein>
    <submittedName>
        <fullName evidence="6">Baculoviral iap repeat-containing protein 2-like</fullName>
    </submittedName>
</protein>
<dbReference type="Pfam" id="PF13920">
    <property type="entry name" value="zf-C3HC4_3"/>
    <property type="match status" value="1"/>
</dbReference>
<dbReference type="Proteomes" id="UP000735302">
    <property type="component" value="Unassembled WGS sequence"/>
</dbReference>
<keyword evidence="7" id="KW-1185">Reference proteome</keyword>
<sequence>MAPLHRLKRSSQKSTPSSNSHPNSSHNPRVNGAVSSSGNALSGRRSGKRKLTGNQPVSSTSSGLLNGSSSQAVAAPFSSNGQAQDAGTVFHFRAQSTSNFNIEVDAVSTSSDKNDYRHPNKHLGNMSQGEIVLLLTEDETRMVKSTAFVINMPEEIVKKQMLILKRKGKRVTREALLDECTKNTIQEPSRPGKTGENGSSSSGAALRGASAIAAQLQSTAISMGNQPSNTIPRHGFPSLIQKNGLNNTEEDQVDGTTIPGDIHSNQESNGGKITNASSSNSQLNDSPAVNQVFSGPKNIVTKSNGPSSEANAISMENQRSSTAPRPAFPSLIQRNGLDNTEEDQVDCATLIPGDVISNQEANGSMIANASGSNSHHNDSPVLNQVSSGAKDIATKSSGPSSKANAVALENTNASPQTRNDTDEELKGQDSTDSTHQSPKNVDSNQHLATCVKLLRKENKLLDIARHCGECKNRTRDVTFLPCGHMWACRSCAGPLYICPCCNKSILATVNTYLC</sequence>
<feature type="compositionally biased region" description="Polar residues" evidence="4">
    <location>
        <begin position="394"/>
        <end position="418"/>
    </location>
</feature>
<feature type="compositionally biased region" description="Low complexity" evidence="4">
    <location>
        <begin position="16"/>
        <end position="28"/>
    </location>
</feature>
<feature type="compositionally biased region" description="Basic residues" evidence="4">
    <location>
        <begin position="1"/>
        <end position="11"/>
    </location>
</feature>
<evidence type="ECO:0000313" key="6">
    <source>
        <dbReference type="EMBL" id="GFO18380.1"/>
    </source>
</evidence>
<name>A0AAV4BFS8_9GAST</name>
<evidence type="ECO:0000259" key="5">
    <source>
        <dbReference type="PROSITE" id="PS50089"/>
    </source>
</evidence>
<comment type="caution">
    <text evidence="6">The sequence shown here is derived from an EMBL/GenBank/DDBJ whole genome shotgun (WGS) entry which is preliminary data.</text>
</comment>
<feature type="compositionally biased region" description="Low complexity" evidence="4">
    <location>
        <begin position="58"/>
        <end position="70"/>
    </location>
</feature>
<evidence type="ECO:0000256" key="3">
    <source>
        <dbReference type="PROSITE-ProRule" id="PRU00175"/>
    </source>
</evidence>
<feature type="compositionally biased region" description="Polar residues" evidence="4">
    <location>
        <begin position="263"/>
        <end position="293"/>
    </location>
</feature>
<feature type="compositionally biased region" description="Polar residues" evidence="4">
    <location>
        <begin position="300"/>
        <end position="310"/>
    </location>
</feature>
<keyword evidence="1 3" id="KW-0863">Zinc-finger</keyword>
<dbReference type="InterPro" id="IPR001841">
    <property type="entry name" value="Znf_RING"/>
</dbReference>
<keyword evidence="1 3" id="KW-0479">Metal-binding</keyword>
<feature type="region of interest" description="Disordered" evidence="4">
    <location>
        <begin position="391"/>
        <end position="442"/>
    </location>
</feature>
<evidence type="ECO:0000256" key="2">
    <source>
        <dbReference type="ARBA" id="ARBA00022833"/>
    </source>
</evidence>
<feature type="region of interest" description="Disordered" evidence="4">
    <location>
        <begin position="223"/>
        <end position="310"/>
    </location>
</feature>
<dbReference type="PROSITE" id="PS50089">
    <property type="entry name" value="ZF_RING_2"/>
    <property type="match status" value="1"/>
</dbReference>
<feature type="domain" description="RING-type" evidence="5">
    <location>
        <begin position="467"/>
        <end position="502"/>
    </location>
</feature>
<gene>
    <name evidence="6" type="ORF">PoB_004488500</name>
</gene>
<feature type="compositionally biased region" description="Polar residues" evidence="4">
    <location>
        <begin position="430"/>
        <end position="442"/>
    </location>
</feature>
<reference evidence="6 7" key="1">
    <citation type="journal article" date="2021" name="Elife">
        <title>Chloroplast acquisition without the gene transfer in kleptoplastic sea slugs, Plakobranchus ocellatus.</title>
        <authorList>
            <person name="Maeda T."/>
            <person name="Takahashi S."/>
            <person name="Yoshida T."/>
            <person name="Shimamura S."/>
            <person name="Takaki Y."/>
            <person name="Nagai Y."/>
            <person name="Toyoda A."/>
            <person name="Suzuki Y."/>
            <person name="Arimoto A."/>
            <person name="Ishii H."/>
            <person name="Satoh N."/>
            <person name="Nishiyama T."/>
            <person name="Hasebe M."/>
            <person name="Maruyama T."/>
            <person name="Minagawa J."/>
            <person name="Obokata J."/>
            <person name="Shigenobu S."/>
        </authorList>
    </citation>
    <scope>NUCLEOTIDE SEQUENCE [LARGE SCALE GENOMIC DNA]</scope>
</reference>
<accession>A0AAV4BFS8</accession>
<dbReference type="AlphaFoldDB" id="A0AAV4BFS8"/>
<dbReference type="EMBL" id="BLXT01004955">
    <property type="protein sequence ID" value="GFO18380.1"/>
    <property type="molecule type" value="Genomic_DNA"/>
</dbReference>
<dbReference type="Gene3D" id="3.30.40.10">
    <property type="entry name" value="Zinc/RING finger domain, C3HC4 (zinc finger)"/>
    <property type="match status" value="1"/>
</dbReference>